<reference evidence="8" key="1">
    <citation type="journal article" date="2019" name="Int. J. Syst. Evol. Microbiol.">
        <title>The Global Catalogue of Microorganisms (GCM) 10K type strain sequencing project: providing services to taxonomists for standard genome sequencing and annotation.</title>
        <authorList>
            <consortium name="The Broad Institute Genomics Platform"/>
            <consortium name="The Broad Institute Genome Sequencing Center for Infectious Disease"/>
            <person name="Wu L."/>
            <person name="Ma J."/>
        </authorList>
    </citation>
    <scope>NUCLEOTIDE SEQUENCE [LARGE SCALE GENOMIC DNA]</scope>
    <source>
        <strain evidence="8">CCUG 57401</strain>
    </source>
</reference>
<feature type="region of interest" description="Disordered" evidence="5">
    <location>
        <begin position="55"/>
        <end position="81"/>
    </location>
</feature>
<dbReference type="Pfam" id="PF13442">
    <property type="entry name" value="Cytochrome_CBB3"/>
    <property type="match status" value="1"/>
</dbReference>
<evidence type="ECO:0000256" key="2">
    <source>
        <dbReference type="ARBA" id="ARBA00022723"/>
    </source>
</evidence>
<dbReference type="InterPro" id="IPR036909">
    <property type="entry name" value="Cyt_c-like_dom_sf"/>
</dbReference>
<proteinExistence type="predicted"/>
<dbReference type="Proteomes" id="UP001596037">
    <property type="component" value="Unassembled WGS sequence"/>
</dbReference>
<dbReference type="PROSITE" id="PS51007">
    <property type="entry name" value="CYTC"/>
    <property type="match status" value="1"/>
</dbReference>
<keyword evidence="1 4" id="KW-0349">Heme</keyword>
<dbReference type="EMBL" id="JBHSMF010000010">
    <property type="protein sequence ID" value="MFC5499713.1"/>
    <property type="molecule type" value="Genomic_DNA"/>
</dbReference>
<evidence type="ECO:0000313" key="8">
    <source>
        <dbReference type="Proteomes" id="UP001596037"/>
    </source>
</evidence>
<accession>A0ABW0NIB6</accession>
<comment type="caution">
    <text evidence="7">The sequence shown here is derived from an EMBL/GenBank/DDBJ whole genome shotgun (WGS) entry which is preliminary data.</text>
</comment>
<sequence>MTARRPGLRQLGPALRLAAIAGAIALAGCGRTQGPGAAGPAPQAGVPVEALSALPLGDESGGAQNNRADMMPNPQEGNPESVQEGRRLFVSMNCAGCHGYDAKGGMGPDLTDTSWRYGGVPAMLFKSIYEGRPEGMPAWNPALPPDQIWKLVSYLQSLGGTFPPGSHQAWVQGDRAGDLVPPQVTRTLPEGAQAPAPQGKDSSATWAHHPGNK</sequence>
<dbReference type="Gene3D" id="1.10.760.10">
    <property type="entry name" value="Cytochrome c-like domain"/>
    <property type="match status" value="1"/>
</dbReference>
<dbReference type="PANTHER" id="PTHR33751:SF1">
    <property type="entry name" value="CBB3-TYPE CYTOCHROME C OXIDASE SUBUNIT FIXP"/>
    <property type="match status" value="1"/>
</dbReference>
<dbReference type="InterPro" id="IPR009056">
    <property type="entry name" value="Cyt_c-like_dom"/>
</dbReference>
<protein>
    <submittedName>
        <fullName evidence="7">C-type cytochrome</fullName>
    </submittedName>
</protein>
<keyword evidence="8" id="KW-1185">Reference proteome</keyword>
<evidence type="ECO:0000256" key="3">
    <source>
        <dbReference type="ARBA" id="ARBA00023004"/>
    </source>
</evidence>
<keyword evidence="2 4" id="KW-0479">Metal-binding</keyword>
<keyword evidence="3 4" id="KW-0408">Iron</keyword>
<feature type="domain" description="Cytochrome c" evidence="6">
    <location>
        <begin position="80"/>
        <end position="159"/>
    </location>
</feature>
<dbReference type="InterPro" id="IPR050597">
    <property type="entry name" value="Cytochrome_c_Oxidase_Subunit"/>
</dbReference>
<evidence type="ECO:0000259" key="6">
    <source>
        <dbReference type="PROSITE" id="PS51007"/>
    </source>
</evidence>
<feature type="region of interest" description="Disordered" evidence="5">
    <location>
        <begin position="178"/>
        <end position="213"/>
    </location>
</feature>
<dbReference type="PROSITE" id="PS51257">
    <property type="entry name" value="PROKAR_LIPOPROTEIN"/>
    <property type="match status" value="1"/>
</dbReference>
<name>A0ABW0NIB6_9BURK</name>
<dbReference type="RefSeq" id="WP_376851964.1">
    <property type="nucleotide sequence ID" value="NZ_JBHSMF010000010.1"/>
</dbReference>
<dbReference type="PANTHER" id="PTHR33751">
    <property type="entry name" value="CBB3-TYPE CYTOCHROME C OXIDASE SUBUNIT FIXP"/>
    <property type="match status" value="1"/>
</dbReference>
<evidence type="ECO:0000256" key="1">
    <source>
        <dbReference type="ARBA" id="ARBA00022617"/>
    </source>
</evidence>
<evidence type="ECO:0000256" key="5">
    <source>
        <dbReference type="SAM" id="MobiDB-lite"/>
    </source>
</evidence>
<dbReference type="SUPFAM" id="SSF46626">
    <property type="entry name" value="Cytochrome c"/>
    <property type="match status" value="1"/>
</dbReference>
<evidence type="ECO:0000256" key="4">
    <source>
        <dbReference type="PROSITE-ProRule" id="PRU00433"/>
    </source>
</evidence>
<organism evidence="7 8">
    <name type="scientific">Caenimonas terrae</name>
    <dbReference type="NCBI Taxonomy" id="696074"/>
    <lineage>
        <taxon>Bacteria</taxon>
        <taxon>Pseudomonadati</taxon>
        <taxon>Pseudomonadota</taxon>
        <taxon>Betaproteobacteria</taxon>
        <taxon>Burkholderiales</taxon>
        <taxon>Comamonadaceae</taxon>
        <taxon>Caenimonas</taxon>
    </lineage>
</organism>
<gene>
    <name evidence="7" type="ORF">ACFPOE_19375</name>
</gene>
<evidence type="ECO:0000313" key="7">
    <source>
        <dbReference type="EMBL" id="MFC5499713.1"/>
    </source>
</evidence>